<dbReference type="Pfam" id="PF00005">
    <property type="entry name" value="ABC_tran"/>
    <property type="match status" value="1"/>
</dbReference>
<evidence type="ECO:0000256" key="3">
    <source>
        <dbReference type="ARBA" id="ARBA00022475"/>
    </source>
</evidence>
<accession>A0A1N7CF25</accession>
<evidence type="ECO:0000313" key="13">
    <source>
        <dbReference type="EMBL" id="SIR62251.1"/>
    </source>
</evidence>
<keyword evidence="4" id="KW-0997">Cell inner membrane</keyword>
<keyword evidence="3" id="KW-1003">Cell membrane</keyword>
<dbReference type="PANTHER" id="PTHR43394:SF1">
    <property type="entry name" value="ATP-BINDING CASSETTE SUB-FAMILY B MEMBER 10, MITOCHONDRIAL"/>
    <property type="match status" value="1"/>
</dbReference>
<dbReference type="InterPro" id="IPR003439">
    <property type="entry name" value="ABC_transporter-like_ATP-bd"/>
</dbReference>
<dbReference type="Gene3D" id="1.20.1560.10">
    <property type="entry name" value="ABC transporter type 1, transmembrane domain"/>
    <property type="match status" value="1"/>
</dbReference>
<dbReference type="Gene3D" id="3.40.50.300">
    <property type="entry name" value="P-loop containing nucleotide triphosphate hydrolases"/>
    <property type="match status" value="1"/>
</dbReference>
<dbReference type="OrthoDB" id="9806127at2"/>
<evidence type="ECO:0000256" key="2">
    <source>
        <dbReference type="ARBA" id="ARBA00022448"/>
    </source>
</evidence>
<keyword evidence="8 10" id="KW-1133">Transmembrane helix</keyword>
<evidence type="ECO:0000256" key="9">
    <source>
        <dbReference type="ARBA" id="ARBA00023136"/>
    </source>
</evidence>
<dbReference type="SUPFAM" id="SSF90123">
    <property type="entry name" value="ABC transporter transmembrane region"/>
    <property type="match status" value="1"/>
</dbReference>
<dbReference type="InterPro" id="IPR003593">
    <property type="entry name" value="AAA+_ATPase"/>
</dbReference>
<comment type="subcellular location">
    <subcellularLocation>
        <location evidence="1">Cell membrane</location>
        <topology evidence="1">Multi-pass membrane protein</topology>
    </subcellularLocation>
</comment>
<evidence type="ECO:0000256" key="7">
    <source>
        <dbReference type="ARBA" id="ARBA00022840"/>
    </source>
</evidence>
<dbReference type="FunFam" id="3.40.50.300:FF:001001">
    <property type="entry name" value="Multidrug ABC transporter ATP-binding protein"/>
    <property type="match status" value="1"/>
</dbReference>
<dbReference type="Pfam" id="PF00664">
    <property type="entry name" value="ABC_membrane"/>
    <property type="match status" value="1"/>
</dbReference>
<reference evidence="13 14" key="1">
    <citation type="submission" date="2017-01" db="EMBL/GenBank/DDBJ databases">
        <authorList>
            <person name="Mah S.A."/>
            <person name="Swanson W.J."/>
            <person name="Moy G.W."/>
            <person name="Vacquier V.D."/>
        </authorList>
    </citation>
    <scope>NUCLEOTIDE SEQUENCE [LARGE SCALE GENOMIC DNA]</scope>
    <source>
        <strain evidence="13 14">CPCC 203464</strain>
    </source>
</reference>
<organism evidence="13 14">
    <name type="scientific">Williamsia sterculiae</name>
    <dbReference type="NCBI Taxonomy" id="1344003"/>
    <lineage>
        <taxon>Bacteria</taxon>
        <taxon>Bacillati</taxon>
        <taxon>Actinomycetota</taxon>
        <taxon>Actinomycetes</taxon>
        <taxon>Mycobacteriales</taxon>
        <taxon>Nocardiaceae</taxon>
        <taxon>Williamsia</taxon>
    </lineage>
</organism>
<gene>
    <name evidence="13" type="ORF">SAMN05445060_0096</name>
</gene>
<feature type="domain" description="ABC transmembrane type-1" evidence="12">
    <location>
        <begin position="38"/>
        <end position="319"/>
    </location>
</feature>
<dbReference type="InterPro" id="IPR039421">
    <property type="entry name" value="Type_1_exporter"/>
</dbReference>
<dbReference type="PANTHER" id="PTHR43394">
    <property type="entry name" value="ATP-DEPENDENT PERMEASE MDL1, MITOCHONDRIAL"/>
    <property type="match status" value="1"/>
</dbReference>
<keyword evidence="5 10" id="KW-0812">Transmembrane</keyword>
<dbReference type="InterPro" id="IPR036640">
    <property type="entry name" value="ABC1_TM_sf"/>
</dbReference>
<keyword evidence="7 13" id="KW-0067">ATP-binding</keyword>
<keyword evidence="6" id="KW-0547">Nucleotide-binding</keyword>
<evidence type="ECO:0000256" key="1">
    <source>
        <dbReference type="ARBA" id="ARBA00004651"/>
    </source>
</evidence>
<feature type="transmembrane region" description="Helical" evidence="10">
    <location>
        <begin position="269"/>
        <end position="300"/>
    </location>
</feature>
<dbReference type="RefSeq" id="WP_076475570.1">
    <property type="nucleotide sequence ID" value="NZ_FTNT01000001.1"/>
</dbReference>
<evidence type="ECO:0000256" key="4">
    <source>
        <dbReference type="ARBA" id="ARBA00022519"/>
    </source>
</evidence>
<dbReference type="PROSITE" id="PS50929">
    <property type="entry name" value="ABC_TM1F"/>
    <property type="match status" value="1"/>
</dbReference>
<protein>
    <submittedName>
        <fullName evidence="13">ATP-binding cassette, subfamily C</fullName>
    </submittedName>
</protein>
<dbReference type="Proteomes" id="UP000186218">
    <property type="component" value="Unassembled WGS sequence"/>
</dbReference>
<dbReference type="InterPro" id="IPR027417">
    <property type="entry name" value="P-loop_NTPase"/>
</dbReference>
<sequence>MIPDVETTVARRLPVATSAESARWLRWHLRRHPWLITVSLCAGIAAAVAALVPVYAIGWLVDAAVTGRSARSIVPVAVVLAVAAAVTGLLTGAANYTISRLGETVAADLRESVVARTLRLPDHTVEEVGRGDVLSRVGDDVSQITRAAGEVIPTVLNAALLVVVSVISMFGLDYRLGLTGLAALPLYVLALRWYLPRSAPVFAAERAAMGDRSEALASSLQGIRTVRVYGLESQRLAMIDAESNRARALAVSVFRLFVRFVGRENRAEFVGLSLLLIVGFLLYRGDLVTIGAVTTAILLFHRLFNPLGAILFTFSEVQSAAAGLNRLVGIVDIPDDHRPVVATPTEFTLTLDGVGFGYTPGRPVLHDVSLTVAQGTRLAVVGASGAGKTTAALIAAGSLSADAGSVQIGGIPLSDIGTDELRTVVSILSQDVHVTTGSLIDDLRLADPRADADTIWRALDTVGAGAWVRHLPAGLDTPVGEHGHPLSAEQEQQLALVRLVLRDPPVAILDEATAEAGSSGAAELERAASAATRGRTTLVVAHRLTQAANADAVVVLDRGRVVETGTHDALIAGGGIYSRLWDAWRDDPALH</sequence>
<keyword evidence="2" id="KW-0813">Transport</keyword>
<evidence type="ECO:0000313" key="14">
    <source>
        <dbReference type="Proteomes" id="UP000186218"/>
    </source>
</evidence>
<feature type="transmembrane region" description="Helical" evidence="10">
    <location>
        <begin position="34"/>
        <end position="61"/>
    </location>
</feature>
<evidence type="ECO:0000259" key="12">
    <source>
        <dbReference type="PROSITE" id="PS50929"/>
    </source>
</evidence>
<feature type="transmembrane region" description="Helical" evidence="10">
    <location>
        <begin position="73"/>
        <end position="94"/>
    </location>
</feature>
<keyword evidence="9 10" id="KW-0472">Membrane</keyword>
<dbReference type="PROSITE" id="PS50893">
    <property type="entry name" value="ABC_TRANSPORTER_2"/>
    <property type="match status" value="1"/>
</dbReference>
<name>A0A1N7CF25_9NOCA</name>
<dbReference type="STRING" id="1344003.SAMN05445060_0096"/>
<dbReference type="GO" id="GO:0005524">
    <property type="term" value="F:ATP binding"/>
    <property type="evidence" value="ECO:0007669"/>
    <property type="project" value="UniProtKB-KW"/>
</dbReference>
<dbReference type="GO" id="GO:0016887">
    <property type="term" value="F:ATP hydrolysis activity"/>
    <property type="evidence" value="ECO:0007669"/>
    <property type="project" value="InterPro"/>
</dbReference>
<evidence type="ECO:0000256" key="8">
    <source>
        <dbReference type="ARBA" id="ARBA00022989"/>
    </source>
</evidence>
<dbReference type="InterPro" id="IPR011527">
    <property type="entry name" value="ABC1_TM_dom"/>
</dbReference>
<dbReference type="GO" id="GO:0005886">
    <property type="term" value="C:plasma membrane"/>
    <property type="evidence" value="ECO:0007669"/>
    <property type="project" value="UniProtKB-SubCell"/>
</dbReference>
<evidence type="ECO:0000256" key="10">
    <source>
        <dbReference type="SAM" id="Phobius"/>
    </source>
</evidence>
<evidence type="ECO:0000256" key="5">
    <source>
        <dbReference type="ARBA" id="ARBA00022692"/>
    </source>
</evidence>
<dbReference type="SMART" id="SM00382">
    <property type="entry name" value="AAA"/>
    <property type="match status" value="1"/>
</dbReference>
<dbReference type="SUPFAM" id="SSF52540">
    <property type="entry name" value="P-loop containing nucleoside triphosphate hydrolases"/>
    <property type="match status" value="1"/>
</dbReference>
<evidence type="ECO:0000259" key="11">
    <source>
        <dbReference type="PROSITE" id="PS50893"/>
    </source>
</evidence>
<proteinExistence type="predicted"/>
<keyword evidence="14" id="KW-1185">Reference proteome</keyword>
<feature type="transmembrane region" description="Helical" evidence="10">
    <location>
        <begin position="176"/>
        <end position="195"/>
    </location>
</feature>
<evidence type="ECO:0000256" key="6">
    <source>
        <dbReference type="ARBA" id="ARBA00022741"/>
    </source>
</evidence>
<dbReference type="CDD" id="cd07346">
    <property type="entry name" value="ABC_6TM_exporters"/>
    <property type="match status" value="1"/>
</dbReference>
<feature type="domain" description="ABC transporter" evidence="11">
    <location>
        <begin position="349"/>
        <end position="583"/>
    </location>
</feature>
<dbReference type="GO" id="GO:0015421">
    <property type="term" value="F:ABC-type oligopeptide transporter activity"/>
    <property type="evidence" value="ECO:0007669"/>
    <property type="project" value="TreeGrafter"/>
</dbReference>
<feature type="transmembrane region" description="Helical" evidence="10">
    <location>
        <begin position="151"/>
        <end position="170"/>
    </location>
</feature>
<dbReference type="EMBL" id="FTNT01000001">
    <property type="protein sequence ID" value="SIR62251.1"/>
    <property type="molecule type" value="Genomic_DNA"/>
</dbReference>
<dbReference type="AlphaFoldDB" id="A0A1N7CF25"/>